<organism evidence="2 3">
    <name type="scientific">Microbacterium flavum</name>
    <dbReference type="NCBI Taxonomy" id="415216"/>
    <lineage>
        <taxon>Bacteria</taxon>
        <taxon>Bacillati</taxon>
        <taxon>Actinomycetota</taxon>
        <taxon>Actinomycetes</taxon>
        <taxon>Micrococcales</taxon>
        <taxon>Microbacteriaceae</taxon>
        <taxon>Microbacterium</taxon>
    </lineage>
</organism>
<dbReference type="InterPro" id="IPR025159">
    <property type="entry name" value="AbiEi_N"/>
</dbReference>
<feature type="domain" description="AbiEi antitoxin N-terminal" evidence="1">
    <location>
        <begin position="12"/>
        <end position="48"/>
    </location>
</feature>
<proteinExistence type="predicted"/>
<dbReference type="RefSeq" id="WP_215487922.1">
    <property type="nucleotide sequence ID" value="NZ_BAAAPJ010000008.1"/>
</dbReference>
<comment type="caution">
    <text evidence="2">The sequence shown here is derived from an EMBL/GenBank/DDBJ whole genome shotgun (WGS) entry which is preliminary data.</text>
</comment>
<reference evidence="2 3" key="1">
    <citation type="submission" date="2021-03" db="EMBL/GenBank/DDBJ databases">
        <title>Microbacterium pauli sp. nov., isolated from microfiltered milk.</title>
        <authorList>
            <person name="Bellassi P."/>
            <person name="Fontana A."/>
            <person name="Callegari M.L."/>
            <person name="Lorenzo M."/>
            <person name="Cappa F."/>
        </authorList>
    </citation>
    <scope>NUCLEOTIDE SEQUENCE [LARGE SCALE GENOMIC DNA]</scope>
    <source>
        <strain evidence="2 3">DSM 18909</strain>
    </source>
</reference>
<dbReference type="SUPFAM" id="SSF52980">
    <property type="entry name" value="Restriction endonuclease-like"/>
    <property type="match status" value="1"/>
</dbReference>
<evidence type="ECO:0000313" key="3">
    <source>
        <dbReference type="Proteomes" id="UP000740605"/>
    </source>
</evidence>
<dbReference type="InterPro" id="IPR011335">
    <property type="entry name" value="Restrct_endonuc-II-like"/>
</dbReference>
<name>A0ABS5XVY2_9MICO</name>
<keyword evidence="3" id="KW-1185">Reference proteome</keyword>
<gene>
    <name evidence="2" type="ORF">J0P97_11495</name>
</gene>
<accession>A0ABS5XVY2</accession>
<dbReference type="Pfam" id="PF13338">
    <property type="entry name" value="AbiEi_4"/>
    <property type="match status" value="1"/>
</dbReference>
<evidence type="ECO:0000313" key="2">
    <source>
        <dbReference type="EMBL" id="MBT8798692.1"/>
    </source>
</evidence>
<sequence>MSYRDTRDAPHVLRTRDLTAAGWRHRDLRAAVAQGRLVRARRGVYLPPDTDADCLAAAELRGRLACVSELRRRGVFVLEPAARHFHVAPDAARLPASAAGDRVHRERLLRMPHPRSISVEVLDAVRQAVRCQPPRAAIATIDSALHLGVLPHHDLAELFESLPRRFRRLRRLLDSRSESGPETFLRLILRSIGCRVEIQVLIGDVGRVDFLVDGWLIIECDSEAHHSSWLEQKRDRRRDQRSAALGYATYRPIAEDILWHADRVRAAITGLLAGRAARRRPAAR</sequence>
<evidence type="ECO:0000259" key="1">
    <source>
        <dbReference type="Pfam" id="PF13338"/>
    </source>
</evidence>
<dbReference type="Gene3D" id="3.40.960.10">
    <property type="entry name" value="VSR Endonuclease"/>
    <property type="match status" value="1"/>
</dbReference>
<dbReference type="EMBL" id="JAFLHG010000010">
    <property type="protein sequence ID" value="MBT8798692.1"/>
    <property type="molecule type" value="Genomic_DNA"/>
</dbReference>
<dbReference type="Proteomes" id="UP000740605">
    <property type="component" value="Unassembled WGS sequence"/>
</dbReference>
<protein>
    <submittedName>
        <fullName evidence="2">Type IV toxin-antitoxin system AbiEi family antitoxin domain-containing protein</fullName>
    </submittedName>
</protein>